<evidence type="ECO:0000256" key="1">
    <source>
        <dbReference type="SAM" id="SignalP"/>
    </source>
</evidence>
<accession>A0A4Y9IT66</accession>
<organism evidence="2 3">
    <name type="scientific">Dysgonomonas mossii</name>
    <dbReference type="NCBI Taxonomy" id="163665"/>
    <lineage>
        <taxon>Bacteria</taxon>
        <taxon>Pseudomonadati</taxon>
        <taxon>Bacteroidota</taxon>
        <taxon>Bacteroidia</taxon>
        <taxon>Bacteroidales</taxon>
        <taxon>Dysgonomonadaceae</taxon>
        <taxon>Dysgonomonas</taxon>
    </lineage>
</organism>
<gene>
    <name evidence="2" type="ORF">E4T88_04015</name>
</gene>
<dbReference type="RefSeq" id="WP_135104173.1">
    <property type="nucleotide sequence ID" value="NZ_JADGKW010000001.1"/>
</dbReference>
<dbReference type="PROSITE" id="PS51257">
    <property type="entry name" value="PROKAR_LIPOPROTEIN"/>
    <property type="match status" value="1"/>
</dbReference>
<name>A0A4Y9IT66_9BACT</name>
<comment type="caution">
    <text evidence="2">The sequence shown here is derived from an EMBL/GenBank/DDBJ whole genome shotgun (WGS) entry which is preliminary data.</text>
</comment>
<dbReference type="OrthoDB" id="8613168at2"/>
<evidence type="ECO:0008006" key="4">
    <source>
        <dbReference type="Google" id="ProtNLM"/>
    </source>
</evidence>
<sequence>MTKRNVILLTIAVFSFIACQNAQKPEKESTLKQTLNSTDTVSNTIAVDFTLAKNYFVNNTVTKLENPKIETQEQFDEIFGTAAHMGNDGKPTVIDFSKQNVLAVVLPETDRQTEIYPVSLQKDEKGEILLTYEVKVGQKQTFTIRPNFAVVIDKSEKGNIRLNEIKLLK</sequence>
<protein>
    <recommendedName>
        <fullName evidence="4">DUF4840 domain-containing protein</fullName>
    </recommendedName>
</protein>
<feature type="signal peptide" evidence="1">
    <location>
        <begin position="1"/>
        <end position="24"/>
    </location>
</feature>
<dbReference type="EMBL" id="SPPK01000001">
    <property type="protein sequence ID" value="TFU91158.1"/>
    <property type="molecule type" value="Genomic_DNA"/>
</dbReference>
<keyword evidence="1" id="KW-0732">Signal</keyword>
<proteinExistence type="predicted"/>
<reference evidence="2 3" key="1">
    <citation type="submission" date="2019-03" db="EMBL/GenBank/DDBJ databases">
        <title>Diversity of the mouse oral microbiome.</title>
        <authorList>
            <person name="Joseph S."/>
            <person name="Aduse-Opoku J."/>
            <person name="Curtis M."/>
            <person name="Wade W."/>
            <person name="Hashim A."/>
        </authorList>
    </citation>
    <scope>NUCLEOTIDE SEQUENCE [LARGE SCALE GENOMIC DNA]</scope>
    <source>
        <strain evidence="2 3">P11</strain>
    </source>
</reference>
<evidence type="ECO:0000313" key="2">
    <source>
        <dbReference type="EMBL" id="TFU91158.1"/>
    </source>
</evidence>
<evidence type="ECO:0000313" key="3">
    <source>
        <dbReference type="Proteomes" id="UP000298285"/>
    </source>
</evidence>
<dbReference type="AlphaFoldDB" id="A0A4Y9IT66"/>
<dbReference type="Proteomes" id="UP000298285">
    <property type="component" value="Unassembled WGS sequence"/>
</dbReference>
<feature type="chain" id="PRO_5021429457" description="DUF4840 domain-containing protein" evidence="1">
    <location>
        <begin position="25"/>
        <end position="169"/>
    </location>
</feature>